<organism evidence="1 3">
    <name type="scientific">Ooceraea biroi</name>
    <name type="common">Clonal raider ant</name>
    <name type="synonym">Cerapachys biroi</name>
    <dbReference type="NCBI Taxonomy" id="2015173"/>
    <lineage>
        <taxon>Eukaryota</taxon>
        <taxon>Metazoa</taxon>
        <taxon>Ecdysozoa</taxon>
        <taxon>Arthropoda</taxon>
        <taxon>Hexapoda</taxon>
        <taxon>Insecta</taxon>
        <taxon>Pterygota</taxon>
        <taxon>Neoptera</taxon>
        <taxon>Endopterygota</taxon>
        <taxon>Hymenoptera</taxon>
        <taxon>Apocrita</taxon>
        <taxon>Aculeata</taxon>
        <taxon>Formicoidea</taxon>
        <taxon>Formicidae</taxon>
        <taxon>Dorylinae</taxon>
        <taxon>Ooceraea</taxon>
    </lineage>
</organism>
<evidence type="ECO:0000313" key="3">
    <source>
        <dbReference type="Proteomes" id="UP000053097"/>
    </source>
</evidence>
<reference evidence="2" key="3">
    <citation type="submission" date="2018-07" db="EMBL/GenBank/DDBJ databases">
        <authorList>
            <person name="Mckenzie S.K."/>
            <person name="Kronauer D.J.C."/>
        </authorList>
    </citation>
    <scope>NUCLEOTIDE SEQUENCE</scope>
    <source>
        <strain evidence="2">Clonal line C1</strain>
    </source>
</reference>
<sequence>MLHRDSTSRKIRKYNVAKALELITKHRIEAKRKGKDNGKALNDHKVAYYCNSFQDKKKRTTGFSKSIVLLEMQSYIARQDWKHALHLFPKLLECCVELEPLVWRYMFLILLHVNNPLHLQDFFERCVGNRSSNNGALLERLLSLPKEF</sequence>
<reference evidence="1 3" key="1">
    <citation type="journal article" date="2014" name="Curr. Biol.">
        <title>The genome of the clonal raider ant Cerapachys biroi.</title>
        <authorList>
            <person name="Oxley P.R."/>
            <person name="Ji L."/>
            <person name="Fetter-Pruneda I."/>
            <person name="McKenzie S.K."/>
            <person name="Li C."/>
            <person name="Hu H."/>
            <person name="Zhang G."/>
            <person name="Kronauer D.J."/>
        </authorList>
    </citation>
    <scope>NUCLEOTIDE SEQUENCE [LARGE SCALE GENOMIC DNA]</scope>
</reference>
<proteinExistence type="predicted"/>
<gene>
    <name evidence="2" type="ORF">DMN91_011396</name>
    <name evidence="1" type="ORF">X777_12419</name>
</gene>
<dbReference type="OrthoDB" id="7681072at2759"/>
<dbReference type="OMA" id="LIWRYAF"/>
<dbReference type="EMBL" id="QOIP01000012">
    <property type="protein sequence ID" value="RLU15642.1"/>
    <property type="molecule type" value="Genomic_DNA"/>
</dbReference>
<accession>A0A026VYU2</accession>
<dbReference type="EMBL" id="KK107558">
    <property type="protein sequence ID" value="EZA48973.1"/>
    <property type="molecule type" value="Genomic_DNA"/>
</dbReference>
<keyword evidence="3" id="KW-1185">Reference proteome</keyword>
<dbReference type="AlphaFoldDB" id="A0A026VYU2"/>
<dbReference type="Proteomes" id="UP000279307">
    <property type="component" value="Chromosome 12"/>
</dbReference>
<name>A0A026VYU2_OOCBI</name>
<evidence type="ECO:0000313" key="1">
    <source>
        <dbReference type="EMBL" id="EZA48973.1"/>
    </source>
</evidence>
<protein>
    <submittedName>
        <fullName evidence="1">Uncharacterized protein</fullName>
    </submittedName>
</protein>
<evidence type="ECO:0000313" key="2">
    <source>
        <dbReference type="EMBL" id="RLU15642.1"/>
    </source>
</evidence>
<dbReference type="Proteomes" id="UP000053097">
    <property type="component" value="Unassembled WGS sequence"/>
</dbReference>
<reference evidence="2" key="2">
    <citation type="journal article" date="2018" name="Genome Res.">
        <title>The genomic architecture and molecular evolution of ant odorant receptors.</title>
        <authorList>
            <person name="McKenzie S.K."/>
            <person name="Kronauer D.J.C."/>
        </authorList>
    </citation>
    <scope>NUCLEOTIDE SEQUENCE [LARGE SCALE GENOMIC DNA]</scope>
    <source>
        <strain evidence="2">Clonal line C1</strain>
    </source>
</reference>